<dbReference type="Proteomes" id="UP000247922">
    <property type="component" value="Unassembled WGS sequence"/>
</dbReference>
<keyword evidence="2" id="KW-1133">Transmembrane helix</keyword>
<feature type="domain" description="DUF4349" evidence="4">
    <location>
        <begin position="80"/>
        <end position="290"/>
    </location>
</feature>
<evidence type="ECO:0000256" key="1">
    <source>
        <dbReference type="SAM" id="MobiDB-lite"/>
    </source>
</evidence>
<evidence type="ECO:0000313" key="6">
    <source>
        <dbReference type="Proteomes" id="UP000247922"/>
    </source>
</evidence>
<reference evidence="5 6" key="1">
    <citation type="submission" date="2018-05" db="EMBL/GenBank/DDBJ databases">
        <title>Genomic Encyclopedia of Type Strains, Phase IV (KMG-IV): sequencing the most valuable type-strain genomes for metagenomic binning, comparative biology and taxonomic classification.</title>
        <authorList>
            <person name="Goeker M."/>
        </authorList>
    </citation>
    <scope>NUCLEOTIDE SEQUENCE [LARGE SCALE GENOMIC DNA]</scope>
    <source>
        <strain evidence="5 6">DSM 22440</strain>
    </source>
</reference>
<dbReference type="PROSITE" id="PS51257">
    <property type="entry name" value="PROKAR_LIPOPROTEIN"/>
    <property type="match status" value="1"/>
</dbReference>
<evidence type="ECO:0000256" key="2">
    <source>
        <dbReference type="SAM" id="Phobius"/>
    </source>
</evidence>
<dbReference type="RefSeq" id="WP_170114377.1">
    <property type="nucleotide sequence ID" value="NZ_QJJR01000010.1"/>
</dbReference>
<evidence type="ECO:0000259" key="4">
    <source>
        <dbReference type="Pfam" id="PF14257"/>
    </source>
</evidence>
<dbReference type="InterPro" id="IPR025645">
    <property type="entry name" value="DUF4349"/>
</dbReference>
<feature type="transmembrane region" description="Helical" evidence="2">
    <location>
        <begin position="271"/>
        <end position="296"/>
    </location>
</feature>
<proteinExistence type="predicted"/>
<dbReference type="Pfam" id="PF14257">
    <property type="entry name" value="DUF4349"/>
    <property type="match status" value="1"/>
</dbReference>
<dbReference type="AlphaFoldDB" id="A0A2V3W7T0"/>
<dbReference type="EMBL" id="QJJR01000010">
    <property type="protein sequence ID" value="PXW89214.1"/>
    <property type="molecule type" value="Genomic_DNA"/>
</dbReference>
<accession>A0A2V3W7T0</accession>
<keyword evidence="6" id="KW-1185">Reference proteome</keyword>
<feature type="chain" id="PRO_5038508565" evidence="3">
    <location>
        <begin position="19"/>
        <end position="321"/>
    </location>
</feature>
<name>A0A2V3W7T0_9BACI</name>
<keyword evidence="2" id="KW-0812">Transmembrane</keyword>
<evidence type="ECO:0000313" key="5">
    <source>
        <dbReference type="EMBL" id="PXW89214.1"/>
    </source>
</evidence>
<keyword evidence="2" id="KW-0472">Membrane</keyword>
<keyword evidence="3" id="KW-0732">Signal</keyword>
<organism evidence="5 6">
    <name type="scientific">Streptohalobacillus salinus</name>
    <dbReference type="NCBI Taxonomy" id="621096"/>
    <lineage>
        <taxon>Bacteria</taxon>
        <taxon>Bacillati</taxon>
        <taxon>Bacillota</taxon>
        <taxon>Bacilli</taxon>
        <taxon>Bacillales</taxon>
        <taxon>Bacillaceae</taxon>
        <taxon>Streptohalobacillus</taxon>
    </lineage>
</organism>
<protein>
    <submittedName>
        <fullName evidence="5">Uncharacterized protein DUF4349</fullName>
    </submittedName>
</protein>
<feature type="region of interest" description="Disordered" evidence="1">
    <location>
        <begin position="46"/>
        <end position="72"/>
    </location>
</feature>
<sequence>MKIKQLFFWLIASLLLIAACSSDDTTSESTRDDSAVDMDMAIEEGEQSQDAATSGLNDNAGNDETSAPRDDLNVEIDVNRKIMYNAFLSLTTKDYETASRFIEEETRAIDGYLINKEIITYENNERQADYTLRIPEPELESFLSTIKSGSVSVNHESISGEDVTDQYVDLETRLNTREQLEARLLEFMEEAESTEDLLAISRDLANVQYEIEQIKGQLTYFDNRINYATVTITLSEENVSTIKEGDLNVWERTKEQWVTSYNAVIVFFSNAFIFIVGNIPALIIFLIVTATIAFFVRRRYKKDKLTKGSSDLKKDDTGTND</sequence>
<feature type="compositionally biased region" description="Polar residues" evidence="1">
    <location>
        <begin position="48"/>
        <end position="65"/>
    </location>
</feature>
<feature type="signal peptide" evidence="3">
    <location>
        <begin position="1"/>
        <end position="18"/>
    </location>
</feature>
<comment type="caution">
    <text evidence="5">The sequence shown here is derived from an EMBL/GenBank/DDBJ whole genome shotgun (WGS) entry which is preliminary data.</text>
</comment>
<gene>
    <name evidence="5" type="ORF">DES38_11076</name>
</gene>
<evidence type="ECO:0000256" key="3">
    <source>
        <dbReference type="SAM" id="SignalP"/>
    </source>
</evidence>